<dbReference type="EC" id="3.2.1.58" evidence="6"/>
<evidence type="ECO:0000256" key="2">
    <source>
        <dbReference type="ARBA" id="ARBA00023180"/>
    </source>
</evidence>
<evidence type="ECO:0000256" key="6">
    <source>
        <dbReference type="ARBA" id="ARBA00038929"/>
    </source>
</evidence>
<comment type="catalytic activity">
    <reaction evidence="5">
        <text>Successive hydrolysis of beta-D-glucose units from the non-reducing ends of (1-&gt;3)-beta-D-glucans, releasing alpha-glucose.</text>
        <dbReference type="EC" id="3.2.1.58"/>
    </reaction>
</comment>
<dbReference type="InterPro" id="IPR017853">
    <property type="entry name" value="GH"/>
</dbReference>
<evidence type="ECO:0000256" key="3">
    <source>
        <dbReference type="ARBA" id="ARBA00023295"/>
    </source>
</evidence>
<dbReference type="InterPro" id="IPR050386">
    <property type="entry name" value="Glycosyl_hydrolase_5"/>
</dbReference>
<sequence length="620" mass="69588">MVSVQDATITNDNEHHDDYALPTPPSITETLPLPATPIVTSRDKAWIRGVNVGGWLTLERYIVPYQFAITSCHLRGDFCWYADALGAPPVTHPDYQLCSDVRDTCEPVQKPNVYGNMDYPFDEYNLGAAFPDPRIGAQWLDYHFRYFLSRSDLERLVDAKVTHVRIPIPHWIMGDVQDGEPWIVGSRWRYFLRALGWCRELGLKVWPDIHTAPGSQNGFDNSGQQLPGVSCRGWADEPHNVARSLTVIRDVVDEIVREGYGDVVTGFGLLNEPFKDCPRDVYLNFIDQGLDIVREALGPETAVYVSDLFSAMSFNDGSWWLDPSRYNHTYLDSHYYHVFAEHPRALSPRQHIAYTCQSEYHARLSDSGSASCCYTDAPVYNATPSVDGVQRLIGEWSAATDTLPVAMLDTIMAHIATHGTALRMNRTLSTARQDFLRHFVHAQMVAYEAADVGVGAGWFYWTLKMEGGAFAEWDFLRGVEEGWIVLPASHHTPAQAEFGTCYEIVFQTDDDPSIIDEFPPPTDDDANNWQGVVLDDDVVVSHGQSLLSGGGGRKQYNDSISENDTAGRVPTIPSHQTPSHWMLGTVLLILLVVGAGWRWQRQRSTKQADYEQIEEVGITV</sequence>
<gene>
    <name evidence="9" type="ORF">PTTT1_LOCUS32160</name>
</gene>
<evidence type="ECO:0000313" key="9">
    <source>
        <dbReference type="EMBL" id="CAG9286389.1"/>
    </source>
</evidence>
<reference evidence="9" key="1">
    <citation type="submission" date="2022-02" db="EMBL/GenBank/DDBJ databases">
        <authorList>
            <person name="Giguere J D."/>
        </authorList>
    </citation>
    <scope>NUCLEOTIDE SEQUENCE</scope>
    <source>
        <strain evidence="9">CCAP 1055/1</strain>
    </source>
</reference>
<dbReference type="Proteomes" id="UP000836788">
    <property type="component" value="Chromosome 22"/>
</dbReference>
<keyword evidence="1" id="KW-0378">Hydrolase</keyword>
<dbReference type="AlphaFoldDB" id="A0A8J9X6L2"/>
<dbReference type="PANTHER" id="PTHR31297:SF34">
    <property type="entry name" value="GLUCAN 1,3-BETA-GLUCOSIDASE 2"/>
    <property type="match status" value="1"/>
</dbReference>
<dbReference type="GO" id="GO:0005576">
    <property type="term" value="C:extracellular region"/>
    <property type="evidence" value="ECO:0007669"/>
    <property type="project" value="TreeGrafter"/>
</dbReference>
<evidence type="ECO:0000256" key="8">
    <source>
        <dbReference type="SAM" id="Phobius"/>
    </source>
</evidence>
<organism evidence="9">
    <name type="scientific">Phaeodactylum tricornutum</name>
    <name type="common">Diatom</name>
    <dbReference type="NCBI Taxonomy" id="2850"/>
    <lineage>
        <taxon>Eukaryota</taxon>
        <taxon>Sar</taxon>
        <taxon>Stramenopiles</taxon>
        <taxon>Ochrophyta</taxon>
        <taxon>Bacillariophyta</taxon>
        <taxon>Bacillariophyceae</taxon>
        <taxon>Bacillariophycidae</taxon>
        <taxon>Naviculales</taxon>
        <taxon>Phaeodactylaceae</taxon>
        <taxon>Phaeodactylum</taxon>
    </lineage>
</organism>
<dbReference type="SUPFAM" id="SSF51445">
    <property type="entry name" value="(Trans)glycosidases"/>
    <property type="match status" value="1"/>
</dbReference>
<keyword evidence="8" id="KW-0472">Membrane</keyword>
<keyword evidence="2" id="KW-0325">Glycoprotein</keyword>
<dbReference type="Gene3D" id="3.20.20.80">
    <property type="entry name" value="Glycosidases"/>
    <property type="match status" value="1"/>
</dbReference>
<feature type="region of interest" description="Disordered" evidence="7">
    <location>
        <begin position="545"/>
        <end position="575"/>
    </location>
</feature>
<keyword evidence="8" id="KW-0812">Transmembrane</keyword>
<dbReference type="GO" id="GO:0009986">
    <property type="term" value="C:cell surface"/>
    <property type="evidence" value="ECO:0007669"/>
    <property type="project" value="TreeGrafter"/>
</dbReference>
<dbReference type="EMBL" id="OU594963">
    <property type="protein sequence ID" value="CAG9286389.1"/>
    <property type="molecule type" value="Genomic_DNA"/>
</dbReference>
<accession>A0A8J9X6L2</accession>
<keyword evidence="8" id="KW-1133">Transmembrane helix</keyword>
<keyword evidence="3" id="KW-0326">Glycosidase</keyword>
<keyword evidence="4" id="KW-0961">Cell wall biogenesis/degradation</keyword>
<evidence type="ECO:0000256" key="7">
    <source>
        <dbReference type="SAM" id="MobiDB-lite"/>
    </source>
</evidence>
<evidence type="ECO:0000256" key="5">
    <source>
        <dbReference type="ARBA" id="ARBA00036824"/>
    </source>
</evidence>
<evidence type="ECO:0000256" key="1">
    <source>
        <dbReference type="ARBA" id="ARBA00022801"/>
    </source>
</evidence>
<protein>
    <recommendedName>
        <fullName evidence="6">glucan 1,3-beta-glucosidase</fullName>
        <ecNumber evidence="6">3.2.1.58</ecNumber>
    </recommendedName>
</protein>
<dbReference type="PANTHER" id="PTHR31297">
    <property type="entry name" value="GLUCAN ENDO-1,6-BETA-GLUCOSIDASE B"/>
    <property type="match status" value="1"/>
</dbReference>
<dbReference type="GO" id="GO:0009251">
    <property type="term" value="P:glucan catabolic process"/>
    <property type="evidence" value="ECO:0007669"/>
    <property type="project" value="TreeGrafter"/>
</dbReference>
<dbReference type="GO" id="GO:0004338">
    <property type="term" value="F:glucan exo-1,3-beta-glucosidase activity"/>
    <property type="evidence" value="ECO:0007669"/>
    <property type="project" value="UniProtKB-EC"/>
</dbReference>
<name>A0A8J9X6L2_PHATR</name>
<evidence type="ECO:0000256" key="4">
    <source>
        <dbReference type="ARBA" id="ARBA00023316"/>
    </source>
</evidence>
<feature type="transmembrane region" description="Helical" evidence="8">
    <location>
        <begin position="580"/>
        <end position="597"/>
    </location>
</feature>
<dbReference type="GO" id="GO:0071555">
    <property type="term" value="P:cell wall organization"/>
    <property type="evidence" value="ECO:0007669"/>
    <property type="project" value="UniProtKB-KW"/>
</dbReference>
<proteinExistence type="predicted"/>